<evidence type="ECO:0000256" key="2">
    <source>
        <dbReference type="ARBA" id="ARBA00009347"/>
    </source>
</evidence>
<keyword evidence="4 5" id="KW-0274">FAD</keyword>
<keyword evidence="5 9" id="KW-0560">Oxidoreductase</keyword>
<dbReference type="InterPro" id="IPR037069">
    <property type="entry name" value="AcylCoA_DH/ox_N_sf"/>
</dbReference>
<dbReference type="EC" id="1.3.99.-" evidence="9"/>
<reference evidence="10" key="1">
    <citation type="submission" date="2017-05" db="EMBL/GenBank/DDBJ databases">
        <authorList>
            <person name="Rodrigo-Torres L."/>
            <person name="Arahal R. D."/>
            <person name="Lucena T."/>
        </authorList>
    </citation>
    <scope>NUCLEOTIDE SEQUENCE [LARGE SCALE GENOMIC DNA]</scope>
    <source>
        <strain evidence="10">CECT 8621</strain>
    </source>
</reference>
<evidence type="ECO:0000256" key="5">
    <source>
        <dbReference type="RuleBase" id="RU362125"/>
    </source>
</evidence>
<organism evidence="9 10">
    <name type="scientific">Actibacterium lipolyticum</name>
    <dbReference type="NCBI Taxonomy" id="1524263"/>
    <lineage>
        <taxon>Bacteria</taxon>
        <taxon>Pseudomonadati</taxon>
        <taxon>Pseudomonadota</taxon>
        <taxon>Alphaproteobacteria</taxon>
        <taxon>Rhodobacterales</taxon>
        <taxon>Roseobacteraceae</taxon>
        <taxon>Actibacterium</taxon>
    </lineage>
</organism>
<dbReference type="PANTHER" id="PTHR42803:SF1">
    <property type="entry name" value="BROAD-SPECIFICITY LINEAR ACYL-COA DEHYDROGENASE FADE5"/>
    <property type="match status" value="1"/>
</dbReference>
<dbReference type="InterPro" id="IPR009075">
    <property type="entry name" value="AcylCo_DH/oxidase_C"/>
</dbReference>
<dbReference type="GO" id="GO:0050660">
    <property type="term" value="F:flavin adenine dinucleotide binding"/>
    <property type="evidence" value="ECO:0007669"/>
    <property type="project" value="InterPro"/>
</dbReference>
<dbReference type="RefSeq" id="WP_093965021.1">
    <property type="nucleotide sequence ID" value="NZ_FXYE01000001.1"/>
</dbReference>
<dbReference type="Gene3D" id="1.10.540.10">
    <property type="entry name" value="Acyl-CoA dehydrogenase/oxidase, N-terminal domain"/>
    <property type="match status" value="1"/>
</dbReference>
<feature type="domain" description="Acyl-CoA oxidase/dehydrogenase middle" evidence="7">
    <location>
        <begin position="156"/>
        <end position="259"/>
    </location>
</feature>
<dbReference type="InterPro" id="IPR009100">
    <property type="entry name" value="AcylCoA_DH/oxidase_NM_dom_sf"/>
</dbReference>
<dbReference type="InterPro" id="IPR006091">
    <property type="entry name" value="Acyl-CoA_Oxase/DH_mid-dom"/>
</dbReference>
<dbReference type="AlphaFoldDB" id="A0A238JJQ8"/>
<name>A0A238JJQ8_9RHOB</name>
<accession>A0A238JJQ8</accession>
<evidence type="ECO:0000259" key="8">
    <source>
        <dbReference type="Pfam" id="PF02771"/>
    </source>
</evidence>
<comment type="cofactor">
    <cofactor evidence="1 5">
        <name>FAD</name>
        <dbReference type="ChEBI" id="CHEBI:57692"/>
    </cofactor>
</comment>
<dbReference type="Gene3D" id="1.20.140.10">
    <property type="entry name" value="Butyryl-CoA Dehydrogenase, subunit A, domain 3"/>
    <property type="match status" value="1"/>
</dbReference>
<dbReference type="PROSITE" id="PS00072">
    <property type="entry name" value="ACYL_COA_DH_1"/>
    <property type="match status" value="1"/>
</dbReference>
<dbReference type="InterPro" id="IPR046373">
    <property type="entry name" value="Acyl-CoA_Oxase/DH_mid-dom_sf"/>
</dbReference>
<dbReference type="Pfam" id="PF02770">
    <property type="entry name" value="Acyl-CoA_dh_M"/>
    <property type="match status" value="1"/>
</dbReference>
<dbReference type="Pfam" id="PF02771">
    <property type="entry name" value="Acyl-CoA_dh_N"/>
    <property type="match status" value="1"/>
</dbReference>
<dbReference type="InterPro" id="IPR006089">
    <property type="entry name" value="Acyl-CoA_DH_CS"/>
</dbReference>
<keyword evidence="10" id="KW-1185">Reference proteome</keyword>
<dbReference type="SUPFAM" id="SSF56645">
    <property type="entry name" value="Acyl-CoA dehydrogenase NM domain-like"/>
    <property type="match status" value="1"/>
</dbReference>
<dbReference type="Proteomes" id="UP000202922">
    <property type="component" value="Unassembled WGS sequence"/>
</dbReference>
<keyword evidence="3 5" id="KW-0285">Flavoprotein</keyword>
<evidence type="ECO:0000259" key="6">
    <source>
        <dbReference type="Pfam" id="PF00441"/>
    </source>
</evidence>
<evidence type="ECO:0000256" key="1">
    <source>
        <dbReference type="ARBA" id="ARBA00001974"/>
    </source>
</evidence>
<dbReference type="Pfam" id="PF00441">
    <property type="entry name" value="Acyl-CoA_dh_1"/>
    <property type="match status" value="1"/>
</dbReference>
<evidence type="ECO:0000313" key="9">
    <source>
        <dbReference type="EMBL" id="SMX30643.1"/>
    </source>
</evidence>
<evidence type="ECO:0000256" key="3">
    <source>
        <dbReference type="ARBA" id="ARBA00022630"/>
    </source>
</evidence>
<evidence type="ECO:0000313" key="10">
    <source>
        <dbReference type="Proteomes" id="UP000202922"/>
    </source>
</evidence>
<dbReference type="InterPro" id="IPR052166">
    <property type="entry name" value="Diverse_Acyl-CoA_DH"/>
</dbReference>
<dbReference type="Gene3D" id="2.40.110.10">
    <property type="entry name" value="Butyryl-CoA Dehydrogenase, subunit A, domain 2"/>
    <property type="match status" value="1"/>
</dbReference>
<dbReference type="EMBL" id="FXYE01000001">
    <property type="protein sequence ID" value="SMX30643.1"/>
    <property type="molecule type" value="Genomic_DNA"/>
</dbReference>
<dbReference type="InterPro" id="IPR036250">
    <property type="entry name" value="AcylCo_DH-like_C"/>
</dbReference>
<dbReference type="InterPro" id="IPR013786">
    <property type="entry name" value="AcylCoA_DH/ox_N"/>
</dbReference>
<dbReference type="PANTHER" id="PTHR42803">
    <property type="entry name" value="ACYL-COA DEHYDROGENASE"/>
    <property type="match status" value="1"/>
</dbReference>
<sequence length="533" mass="56535">MTQFNAPVKDILFSLEHVACAGDLPDWDGELAGEIVQHFTSFAEAEIAPTDAAGDAQGCRIENGRVRMPDGFGAAYRQLADQGWQGLCAPEEHGGQGMNSAVGAAVSEVFSGANHSLQMVTGLVPGAVRTLLDFGDAAQQAHYIPLLTSGAWLSTMCLTESGAGSDLSAIRTRAVDGPDGWRVEGEKIFISGGDQDLSDGILHLVLARTGDAGSGVRGLSLFLCPSQSEGGDRNAITVERIEEKMGLHASPTCQVVFSNAKAELLGELGCGLKAMFTMMNHARLDVALQGVAHAARATEISRSYAAERVQGRGADGASVTIDKHPAVARMIDEQDALTLGARALCHIALVALEKGDDVALVDFLTPICKAFATDAGIRAADSAIQVLGGYGYLTEYCADQNYRDARITAIYEGTNEIHAITLASRLLRHNGGAAADAFERFVETEAAQGDAALTACLPNWKRAREVVVASEAPAALADDFMKLTSQVAYLTAWSRIGRAAEKSDDPQRLKQLHKHVSRQSSAMVHYHFELIAG</sequence>
<proteinExistence type="inferred from homology"/>
<dbReference type="OrthoDB" id="7801364at2"/>
<gene>
    <name evidence="9" type="primary">mmgC_1</name>
    <name evidence="9" type="ORF">COL8621_00004</name>
</gene>
<comment type="similarity">
    <text evidence="2 5">Belongs to the acyl-CoA dehydrogenase family.</text>
</comment>
<feature type="domain" description="Acyl-CoA dehydrogenase/oxidase N-terminal" evidence="8">
    <location>
        <begin position="34"/>
        <end position="150"/>
    </location>
</feature>
<dbReference type="GO" id="GO:0003995">
    <property type="term" value="F:acyl-CoA dehydrogenase activity"/>
    <property type="evidence" value="ECO:0007669"/>
    <property type="project" value="InterPro"/>
</dbReference>
<dbReference type="SUPFAM" id="SSF47203">
    <property type="entry name" value="Acyl-CoA dehydrogenase C-terminal domain-like"/>
    <property type="match status" value="1"/>
</dbReference>
<evidence type="ECO:0000256" key="4">
    <source>
        <dbReference type="ARBA" id="ARBA00022827"/>
    </source>
</evidence>
<feature type="domain" description="Acyl-CoA dehydrogenase/oxidase C-terminal" evidence="6">
    <location>
        <begin position="271"/>
        <end position="427"/>
    </location>
</feature>
<evidence type="ECO:0000259" key="7">
    <source>
        <dbReference type="Pfam" id="PF02770"/>
    </source>
</evidence>
<protein>
    <submittedName>
        <fullName evidence="9">Acyl-CoA dehydrogenase</fullName>
        <ecNumber evidence="9">1.3.99.-</ecNumber>
    </submittedName>
</protein>